<dbReference type="RefSeq" id="WP_322189206.1">
    <property type="nucleotide sequence ID" value="NZ_JAXLPB010000010.1"/>
</dbReference>
<protein>
    <submittedName>
        <fullName evidence="1">Uncharacterized protein</fullName>
    </submittedName>
</protein>
<proteinExistence type="predicted"/>
<evidence type="ECO:0000313" key="2">
    <source>
        <dbReference type="Proteomes" id="UP001294412"/>
    </source>
</evidence>
<comment type="caution">
    <text evidence="1">The sequence shown here is derived from an EMBL/GenBank/DDBJ whole genome shotgun (WGS) entry which is preliminary data.</text>
</comment>
<reference evidence="1 2" key="1">
    <citation type="submission" date="2023-12" db="EMBL/GenBank/DDBJ databases">
        <title>Description of Novel Strain Fulvimarina sp. 2208YS6-2-32 isolated from Uroteuthis (Photololigo) edulis.</title>
        <authorList>
            <person name="Park J.-S."/>
        </authorList>
    </citation>
    <scope>NUCLEOTIDE SEQUENCE [LARGE SCALE GENOMIC DNA]</scope>
    <source>
        <strain evidence="1 2">2208YS6-2-32</strain>
    </source>
</reference>
<keyword evidence="2" id="KW-1185">Reference proteome</keyword>
<name>A0ABU5I9Z6_9HYPH</name>
<evidence type="ECO:0000313" key="1">
    <source>
        <dbReference type="EMBL" id="MDY8111081.1"/>
    </source>
</evidence>
<dbReference type="EMBL" id="JAXLPB010000010">
    <property type="protein sequence ID" value="MDY8111081.1"/>
    <property type="molecule type" value="Genomic_DNA"/>
</dbReference>
<gene>
    <name evidence="1" type="ORF">U0C82_18315</name>
</gene>
<dbReference type="Proteomes" id="UP001294412">
    <property type="component" value="Unassembled WGS sequence"/>
</dbReference>
<sequence length="570" mass="64865">MSTWAELIHASTFEPLEPDEGFYHDFQEVDWNEFYREIDPSDENYLGTIFIDQSRVDRDFTVENVIAHYQEKYPDPARQFVLHAIDPEALRFFTLSDWTAAEREFNQRGYVAPIAFRYAGRGNQIVSRFVREHYRTLDSSSAIFGRMLEAIGPKMFGWAEKFATDGLPEGDRTWFIEGKVLKCVGQMSGCQSLRGGLSPSLSRQVKQELIGEQNTKRLIAEKQRVYREHLRRPHKYDLIRREGLFLATLDAGPDDEIHFAQTFTPMTLLKRNRSDNSHMPLFGKNADRVLDQVSFEISPEASASLFNARYCRDAPNEVRPATPVTSDMILVWQSQVLAILRKATWRAALDEVPSVAADNLRLEAERLPLEGRRLQAPFGSRGVPRGRPAPNLAERIYQMADAYAETLSDDNQVIGSEQIVSELTEEEFLTACLHGATFSMAEADSPPDSAELVAFWIGRLKREGKGLIDGSISIALFDIHNQIWNSFFIDLLAQPVWSAIFEAAQRVIRTSDVVNVTYNWSRDVENPWSSDVNENGHLIIHGPLLSFPLSKAEIWAERTGIVRENQDFVV</sequence>
<organism evidence="1 2">
    <name type="scientific">Fulvimarina uroteuthidis</name>
    <dbReference type="NCBI Taxonomy" id="3098149"/>
    <lineage>
        <taxon>Bacteria</taxon>
        <taxon>Pseudomonadati</taxon>
        <taxon>Pseudomonadota</taxon>
        <taxon>Alphaproteobacteria</taxon>
        <taxon>Hyphomicrobiales</taxon>
        <taxon>Aurantimonadaceae</taxon>
        <taxon>Fulvimarina</taxon>
    </lineage>
</organism>
<accession>A0ABU5I9Z6</accession>